<dbReference type="AlphaFoldDB" id="A0A8K0S6M0"/>
<dbReference type="EMBL" id="JAGPXF010000002">
    <property type="protein sequence ID" value="KAH7257259.1"/>
    <property type="molecule type" value="Genomic_DNA"/>
</dbReference>
<accession>A0A8K0S6M0</accession>
<evidence type="ECO:0000256" key="1">
    <source>
        <dbReference type="SAM" id="MobiDB-lite"/>
    </source>
</evidence>
<evidence type="ECO:0000313" key="3">
    <source>
        <dbReference type="Proteomes" id="UP000813427"/>
    </source>
</evidence>
<reference evidence="2" key="1">
    <citation type="journal article" date="2021" name="Nat. Commun.">
        <title>Genetic determinants of endophytism in the Arabidopsis root mycobiome.</title>
        <authorList>
            <person name="Mesny F."/>
            <person name="Miyauchi S."/>
            <person name="Thiergart T."/>
            <person name="Pickel B."/>
            <person name="Atanasova L."/>
            <person name="Karlsson M."/>
            <person name="Huettel B."/>
            <person name="Barry K.W."/>
            <person name="Haridas S."/>
            <person name="Chen C."/>
            <person name="Bauer D."/>
            <person name="Andreopoulos W."/>
            <person name="Pangilinan J."/>
            <person name="LaButti K."/>
            <person name="Riley R."/>
            <person name="Lipzen A."/>
            <person name="Clum A."/>
            <person name="Drula E."/>
            <person name="Henrissat B."/>
            <person name="Kohler A."/>
            <person name="Grigoriev I.V."/>
            <person name="Martin F.M."/>
            <person name="Hacquard S."/>
        </authorList>
    </citation>
    <scope>NUCLEOTIDE SEQUENCE</scope>
    <source>
        <strain evidence="2">MPI-SDFR-AT-0068</strain>
    </source>
</reference>
<feature type="region of interest" description="Disordered" evidence="1">
    <location>
        <begin position="73"/>
        <end position="112"/>
    </location>
</feature>
<gene>
    <name evidence="2" type="ORF">BKA59DRAFT_469671</name>
</gene>
<comment type="caution">
    <text evidence="2">The sequence shown here is derived from an EMBL/GenBank/DDBJ whole genome shotgun (WGS) entry which is preliminary data.</text>
</comment>
<sequence length="112" mass="13009">MISTSIQQIKSLKLVTFKKSRRMLSFNFSFFIAFFFFWVITLEAAPAMHYHHHHHHGNHHLLDLHASRTALLHRTRSHSHDVPPVSFEEAQEPSGSARAQGVPDQETQDQFH</sequence>
<dbReference type="Proteomes" id="UP000813427">
    <property type="component" value="Unassembled WGS sequence"/>
</dbReference>
<protein>
    <submittedName>
        <fullName evidence="2">Uncharacterized protein</fullName>
    </submittedName>
</protein>
<evidence type="ECO:0000313" key="2">
    <source>
        <dbReference type="EMBL" id="KAH7257259.1"/>
    </source>
</evidence>
<name>A0A8K0S6M0_9HYPO</name>
<keyword evidence="3" id="KW-1185">Reference proteome</keyword>
<proteinExistence type="predicted"/>
<organism evidence="2 3">
    <name type="scientific">Fusarium tricinctum</name>
    <dbReference type="NCBI Taxonomy" id="61284"/>
    <lineage>
        <taxon>Eukaryota</taxon>
        <taxon>Fungi</taxon>
        <taxon>Dikarya</taxon>
        <taxon>Ascomycota</taxon>
        <taxon>Pezizomycotina</taxon>
        <taxon>Sordariomycetes</taxon>
        <taxon>Hypocreomycetidae</taxon>
        <taxon>Hypocreales</taxon>
        <taxon>Nectriaceae</taxon>
        <taxon>Fusarium</taxon>
        <taxon>Fusarium tricinctum species complex</taxon>
    </lineage>
</organism>